<evidence type="ECO:0000313" key="1">
    <source>
        <dbReference type="EMBL" id="OWQ96361.1"/>
    </source>
</evidence>
<dbReference type="Proteomes" id="UP000197097">
    <property type="component" value="Unassembled WGS sequence"/>
</dbReference>
<keyword evidence="2" id="KW-1185">Reference proteome</keyword>
<protein>
    <submittedName>
        <fullName evidence="1">Uncharacterized protein</fullName>
    </submittedName>
</protein>
<reference evidence="1 2" key="1">
    <citation type="journal article" date="2002" name="Int. J. Syst. Evol. Microbiol.">
        <title>Sphingopyxis witflariensis sp. nov., isolated from activated sludge.</title>
        <authorList>
            <person name="Kampfer P."/>
            <person name="Witzenberger R."/>
            <person name="Denner E.B."/>
            <person name="Busse H.J."/>
            <person name="Neef A."/>
        </authorList>
    </citation>
    <scope>NUCLEOTIDE SEQUENCE [LARGE SCALE GENOMIC DNA]</scope>
    <source>
        <strain evidence="1 2">DSM 14551</strain>
    </source>
</reference>
<proteinExistence type="predicted"/>
<accession>A0A246JTM1</accession>
<name>A0A246JTM1_9SPHN</name>
<dbReference type="EMBL" id="NISJ01000006">
    <property type="protein sequence ID" value="OWQ96361.1"/>
    <property type="molecule type" value="Genomic_DNA"/>
</dbReference>
<organism evidence="1 2">
    <name type="scientific">Sphingopyxis witflariensis</name>
    <dbReference type="NCBI Taxonomy" id="173675"/>
    <lineage>
        <taxon>Bacteria</taxon>
        <taxon>Pseudomonadati</taxon>
        <taxon>Pseudomonadota</taxon>
        <taxon>Alphaproteobacteria</taxon>
        <taxon>Sphingomonadales</taxon>
        <taxon>Sphingomonadaceae</taxon>
        <taxon>Sphingopyxis</taxon>
    </lineage>
</organism>
<comment type="caution">
    <text evidence="1">The sequence shown here is derived from an EMBL/GenBank/DDBJ whole genome shotgun (WGS) entry which is preliminary data.</text>
</comment>
<sequence>MAHFVETTLSVEKPGTTECINLLKALPVHRSSLGGFITDVGEDVAAYDRRLNDRIEAKVRSACPDTAAVILGA</sequence>
<evidence type="ECO:0000313" key="2">
    <source>
        <dbReference type="Proteomes" id="UP000197097"/>
    </source>
</evidence>
<dbReference type="AlphaFoldDB" id="A0A246JTM1"/>
<gene>
    <name evidence="1" type="ORF">CDQ91_12745</name>
</gene>